<evidence type="ECO:0000256" key="17">
    <source>
        <dbReference type="PROSITE-ProRule" id="PRU10141"/>
    </source>
</evidence>
<dbReference type="GO" id="GO:0004674">
    <property type="term" value="F:protein serine/threonine kinase activity"/>
    <property type="evidence" value="ECO:0007669"/>
    <property type="project" value="UniProtKB-KW"/>
</dbReference>
<dbReference type="EC" id="2.7.11.1" evidence="4"/>
<comment type="catalytic activity">
    <reaction evidence="15">
        <text>L-threonyl-[protein] + ATP = O-phospho-L-threonyl-[protein] + ADP + H(+)</text>
        <dbReference type="Rhea" id="RHEA:46608"/>
        <dbReference type="Rhea" id="RHEA-COMP:11060"/>
        <dbReference type="Rhea" id="RHEA-COMP:11605"/>
        <dbReference type="ChEBI" id="CHEBI:15378"/>
        <dbReference type="ChEBI" id="CHEBI:30013"/>
        <dbReference type="ChEBI" id="CHEBI:30616"/>
        <dbReference type="ChEBI" id="CHEBI:61977"/>
        <dbReference type="ChEBI" id="CHEBI:456216"/>
        <dbReference type="EC" id="2.7.11.1"/>
    </reaction>
</comment>
<keyword evidence="14" id="KW-0007">Acetylation</keyword>
<accession>A0AAX7UK15</accession>
<evidence type="ECO:0000256" key="8">
    <source>
        <dbReference type="ARBA" id="ARBA00022679"/>
    </source>
</evidence>
<protein>
    <recommendedName>
        <fullName evidence="4">non-specific serine/threonine protein kinase</fullName>
        <ecNumber evidence="4">2.7.11.1</ecNumber>
    </recommendedName>
</protein>
<evidence type="ECO:0000256" key="9">
    <source>
        <dbReference type="ARBA" id="ARBA00022723"/>
    </source>
</evidence>
<keyword evidence="7" id="KW-0597">Phosphoprotein</keyword>
<evidence type="ECO:0000256" key="4">
    <source>
        <dbReference type="ARBA" id="ARBA00012513"/>
    </source>
</evidence>
<evidence type="ECO:0000256" key="5">
    <source>
        <dbReference type="ARBA" id="ARBA00022490"/>
    </source>
</evidence>
<reference evidence="21" key="1">
    <citation type="submission" date="2018-05" db="EMBL/GenBank/DDBJ databases">
        <authorList>
            <person name="Datahose"/>
        </authorList>
    </citation>
    <scope>NUCLEOTIDE SEQUENCE</scope>
</reference>
<keyword evidence="6 18" id="KW-0723">Serine/threonine-protein kinase</keyword>
<dbReference type="InterPro" id="IPR017892">
    <property type="entry name" value="Pkinase_C"/>
</dbReference>
<feature type="domain" description="Protein kinase" evidence="19">
    <location>
        <begin position="89"/>
        <end position="382"/>
    </location>
</feature>
<evidence type="ECO:0000313" key="22">
    <source>
        <dbReference type="Proteomes" id="UP000265100"/>
    </source>
</evidence>
<feature type="domain" description="AGC-kinase C-terminal" evidence="20">
    <location>
        <begin position="383"/>
        <end position="456"/>
    </location>
</feature>
<organism evidence="21 22">
    <name type="scientific">Astatotilapia calliptera</name>
    <name type="common">Eastern happy</name>
    <name type="synonym">Chromis callipterus</name>
    <dbReference type="NCBI Taxonomy" id="8154"/>
    <lineage>
        <taxon>Eukaryota</taxon>
        <taxon>Metazoa</taxon>
        <taxon>Chordata</taxon>
        <taxon>Craniata</taxon>
        <taxon>Vertebrata</taxon>
        <taxon>Euteleostomi</taxon>
        <taxon>Actinopterygii</taxon>
        <taxon>Neopterygii</taxon>
        <taxon>Teleostei</taxon>
        <taxon>Neoteleostei</taxon>
        <taxon>Acanthomorphata</taxon>
        <taxon>Ovalentaria</taxon>
        <taxon>Cichlomorphae</taxon>
        <taxon>Cichliformes</taxon>
        <taxon>Cichlidae</taxon>
        <taxon>African cichlids</taxon>
        <taxon>Pseudocrenilabrinae</taxon>
        <taxon>Haplochromini</taxon>
        <taxon>Astatotilapia</taxon>
    </lineage>
</organism>
<name>A0AAX7UK15_ASTCA</name>
<dbReference type="Gene3D" id="3.30.200.20">
    <property type="entry name" value="Phosphorylase Kinase, domain 1"/>
    <property type="match status" value="1"/>
</dbReference>
<dbReference type="InterPro" id="IPR000961">
    <property type="entry name" value="AGC-kinase_C"/>
</dbReference>
<dbReference type="Pfam" id="PF00433">
    <property type="entry name" value="Pkinase_C"/>
    <property type="match status" value="1"/>
</dbReference>
<dbReference type="PANTHER" id="PTHR22988:SF76">
    <property type="entry name" value="CHROMOSOME UNDETERMINED SCAFFOLD_135, WHOLE GENOME SHOTGUN SEQUENCE"/>
    <property type="match status" value="1"/>
</dbReference>
<keyword evidence="11" id="KW-0418">Kinase</keyword>
<evidence type="ECO:0000256" key="10">
    <source>
        <dbReference type="ARBA" id="ARBA00022741"/>
    </source>
</evidence>
<dbReference type="Ensembl" id="ENSACLT00000091295.1">
    <property type="protein sequence ID" value="ENSACLP00000070283.1"/>
    <property type="gene ID" value="ENSACLG00000001153.2"/>
</dbReference>
<evidence type="ECO:0000256" key="1">
    <source>
        <dbReference type="ARBA" id="ARBA00001946"/>
    </source>
</evidence>
<evidence type="ECO:0000259" key="20">
    <source>
        <dbReference type="PROSITE" id="PS51285"/>
    </source>
</evidence>
<evidence type="ECO:0000256" key="7">
    <source>
        <dbReference type="ARBA" id="ARBA00022553"/>
    </source>
</evidence>
<dbReference type="InterPro" id="IPR050839">
    <property type="entry name" value="Rho-assoc_Ser/Thr_Kinase"/>
</dbReference>
<dbReference type="FunFam" id="1.10.510.10:FF:000057">
    <property type="entry name" value="Non-specific serine/threonine protein kinase"/>
    <property type="match status" value="1"/>
</dbReference>
<keyword evidence="9" id="KW-0479">Metal-binding</keyword>
<dbReference type="InterPro" id="IPR011009">
    <property type="entry name" value="Kinase-like_dom_sf"/>
</dbReference>
<dbReference type="FunFam" id="1.10.510.10:FF:000086">
    <property type="entry name" value="Non-specific serine/threonine protein kinase"/>
    <property type="match status" value="1"/>
</dbReference>
<dbReference type="GO" id="GO:0046872">
    <property type="term" value="F:metal ion binding"/>
    <property type="evidence" value="ECO:0007669"/>
    <property type="project" value="UniProtKB-KW"/>
</dbReference>
<evidence type="ECO:0000256" key="6">
    <source>
        <dbReference type="ARBA" id="ARBA00022527"/>
    </source>
</evidence>
<keyword evidence="13" id="KW-0460">Magnesium</keyword>
<dbReference type="GO" id="GO:0005524">
    <property type="term" value="F:ATP binding"/>
    <property type="evidence" value="ECO:0007669"/>
    <property type="project" value="UniProtKB-UniRule"/>
</dbReference>
<keyword evidence="10 17" id="KW-0547">Nucleotide-binding</keyword>
<reference evidence="21" key="2">
    <citation type="submission" date="2025-08" db="UniProtKB">
        <authorList>
            <consortium name="Ensembl"/>
        </authorList>
    </citation>
    <scope>IDENTIFICATION</scope>
</reference>
<comment type="cofactor">
    <cofactor evidence="1">
        <name>Mg(2+)</name>
        <dbReference type="ChEBI" id="CHEBI:18420"/>
    </cofactor>
</comment>
<evidence type="ECO:0000256" key="18">
    <source>
        <dbReference type="RuleBase" id="RU000304"/>
    </source>
</evidence>
<comment type="similarity">
    <text evidence="3">Belongs to the protein kinase superfamily. AGC Ser/Thr protein kinase family.</text>
</comment>
<dbReference type="GeneTree" id="ENSGT00940000153544"/>
<evidence type="ECO:0000256" key="12">
    <source>
        <dbReference type="ARBA" id="ARBA00022840"/>
    </source>
</evidence>
<evidence type="ECO:0000256" key="11">
    <source>
        <dbReference type="ARBA" id="ARBA00022777"/>
    </source>
</evidence>
<dbReference type="Proteomes" id="UP000265100">
    <property type="component" value="Chromosome 20"/>
</dbReference>
<evidence type="ECO:0000256" key="16">
    <source>
        <dbReference type="ARBA" id="ARBA00048679"/>
    </source>
</evidence>
<dbReference type="InterPro" id="IPR000719">
    <property type="entry name" value="Prot_kinase_dom"/>
</dbReference>
<evidence type="ECO:0000256" key="3">
    <source>
        <dbReference type="ARBA" id="ARBA00009903"/>
    </source>
</evidence>
<dbReference type="PROSITE" id="PS51285">
    <property type="entry name" value="AGC_KINASE_CTER"/>
    <property type="match status" value="1"/>
</dbReference>
<dbReference type="PROSITE" id="PS00107">
    <property type="entry name" value="PROTEIN_KINASE_ATP"/>
    <property type="match status" value="1"/>
</dbReference>
<evidence type="ECO:0000313" key="21">
    <source>
        <dbReference type="Ensembl" id="ENSACLP00000070283.1"/>
    </source>
</evidence>
<dbReference type="Pfam" id="PF00069">
    <property type="entry name" value="Pkinase"/>
    <property type="match status" value="1"/>
</dbReference>
<keyword evidence="22" id="KW-1185">Reference proteome</keyword>
<sequence>MAMTSQTSYPSMSNHTKERVTMAKVTLENFYSNLIAQHEEREMRQQKLEKVMDQEGLADEEKRIRRSEHARKETEFLRLKRTRLGLEDFESLKVIGRGAFGEVRLVQKKDTGHVYAMKILRKADMLEKEQVGHIRAERDILVEADSLWVVKMFYSFQDKLNLYLIMEFLPGGDMMTLLMKKDTLSEEATQFYIAETVLAIDSIHQLGFIHRDIKPDNLLLDSRGHVKLSDFGLCTGLKRAHRTEFYKNLNHSLPNDLTSQNMNSKRKAETWKRNRRQLAFSTVGTPDYIAPEVFMQNGYNKLCDWWSLGVIMYEMLIGYPPFCSETPQETYRKVMNWRETLVFPPEVQVHLCFPSSPILFCCEEEHRIGASGVEEIKSNPFFEGVDYDHIRERPAAIPINIRSIDDTSNFDEFPDSDILTPTATQVSNQAEADLKNKDWVFINYTYKRFEGLTARGAIPSYMKSGKR</sequence>
<feature type="binding site" evidence="17">
    <location>
        <position position="118"/>
    </location>
    <ligand>
        <name>ATP</name>
        <dbReference type="ChEBI" id="CHEBI:30616"/>
    </ligand>
</feature>
<dbReference type="PROSITE" id="PS00108">
    <property type="entry name" value="PROTEIN_KINASE_ST"/>
    <property type="match status" value="1"/>
</dbReference>
<dbReference type="SMART" id="SM00220">
    <property type="entry name" value="S_TKc"/>
    <property type="match status" value="1"/>
</dbReference>
<comment type="catalytic activity">
    <reaction evidence="16">
        <text>L-seryl-[protein] + ATP = O-phospho-L-seryl-[protein] + ADP + H(+)</text>
        <dbReference type="Rhea" id="RHEA:17989"/>
        <dbReference type="Rhea" id="RHEA-COMP:9863"/>
        <dbReference type="Rhea" id="RHEA-COMP:11604"/>
        <dbReference type="ChEBI" id="CHEBI:15378"/>
        <dbReference type="ChEBI" id="CHEBI:29999"/>
        <dbReference type="ChEBI" id="CHEBI:30616"/>
        <dbReference type="ChEBI" id="CHEBI:83421"/>
        <dbReference type="ChEBI" id="CHEBI:456216"/>
        <dbReference type="EC" id="2.7.11.1"/>
    </reaction>
</comment>
<keyword evidence="5" id="KW-0963">Cytoplasm</keyword>
<keyword evidence="12 17" id="KW-0067">ATP-binding</keyword>
<dbReference type="Gene3D" id="1.10.510.10">
    <property type="entry name" value="Transferase(Phosphotransferase) domain 1"/>
    <property type="match status" value="1"/>
</dbReference>
<dbReference type="InterPro" id="IPR008271">
    <property type="entry name" value="Ser/Thr_kinase_AS"/>
</dbReference>
<keyword evidence="8" id="KW-0808">Transferase</keyword>
<evidence type="ECO:0000256" key="14">
    <source>
        <dbReference type="ARBA" id="ARBA00022990"/>
    </source>
</evidence>
<proteinExistence type="inferred from homology"/>
<dbReference type="PROSITE" id="PS50011">
    <property type="entry name" value="PROTEIN_KINASE_DOM"/>
    <property type="match status" value="1"/>
</dbReference>
<dbReference type="SUPFAM" id="SSF56112">
    <property type="entry name" value="Protein kinase-like (PK-like)"/>
    <property type="match status" value="1"/>
</dbReference>
<evidence type="ECO:0000256" key="15">
    <source>
        <dbReference type="ARBA" id="ARBA00047899"/>
    </source>
</evidence>
<evidence type="ECO:0000256" key="2">
    <source>
        <dbReference type="ARBA" id="ARBA00004496"/>
    </source>
</evidence>
<dbReference type="InterPro" id="IPR017441">
    <property type="entry name" value="Protein_kinase_ATP_BS"/>
</dbReference>
<dbReference type="FunFam" id="3.30.200.20:FF:000118">
    <property type="entry name" value="Non-specific serine/threonine protein kinase"/>
    <property type="match status" value="1"/>
</dbReference>
<dbReference type="AlphaFoldDB" id="A0AAX7UK15"/>
<reference evidence="21" key="3">
    <citation type="submission" date="2025-09" db="UniProtKB">
        <authorList>
            <consortium name="Ensembl"/>
        </authorList>
    </citation>
    <scope>IDENTIFICATION</scope>
</reference>
<evidence type="ECO:0000256" key="13">
    <source>
        <dbReference type="ARBA" id="ARBA00022842"/>
    </source>
</evidence>
<dbReference type="PANTHER" id="PTHR22988">
    <property type="entry name" value="MYOTONIC DYSTROPHY S/T KINASE-RELATED"/>
    <property type="match status" value="1"/>
</dbReference>
<dbReference type="CDD" id="cd21782">
    <property type="entry name" value="MobB_NDR1"/>
    <property type="match status" value="1"/>
</dbReference>
<evidence type="ECO:0000259" key="19">
    <source>
        <dbReference type="PROSITE" id="PS50011"/>
    </source>
</evidence>
<comment type="subcellular location">
    <subcellularLocation>
        <location evidence="2">Cytoplasm</location>
    </subcellularLocation>
</comment>
<dbReference type="GO" id="GO:0005737">
    <property type="term" value="C:cytoplasm"/>
    <property type="evidence" value="ECO:0007669"/>
    <property type="project" value="UniProtKB-SubCell"/>
</dbReference>